<organism evidence="10 11">
    <name type="scientific">Nephila pilipes</name>
    <name type="common">Giant wood spider</name>
    <name type="synonym">Nephila maculata</name>
    <dbReference type="NCBI Taxonomy" id="299642"/>
    <lineage>
        <taxon>Eukaryota</taxon>
        <taxon>Metazoa</taxon>
        <taxon>Ecdysozoa</taxon>
        <taxon>Arthropoda</taxon>
        <taxon>Chelicerata</taxon>
        <taxon>Arachnida</taxon>
        <taxon>Araneae</taxon>
        <taxon>Araneomorphae</taxon>
        <taxon>Entelegynae</taxon>
        <taxon>Araneoidea</taxon>
        <taxon>Nephilidae</taxon>
        <taxon>Nephila</taxon>
    </lineage>
</organism>
<evidence type="ECO:0000256" key="4">
    <source>
        <dbReference type="ARBA" id="ARBA00022771"/>
    </source>
</evidence>
<proteinExistence type="predicted"/>
<evidence type="ECO:0000313" key="10">
    <source>
        <dbReference type="EMBL" id="GFS99996.1"/>
    </source>
</evidence>
<dbReference type="OrthoDB" id="3437960at2759"/>
<dbReference type="PROSITE" id="PS50157">
    <property type="entry name" value="ZINC_FINGER_C2H2_2"/>
    <property type="match status" value="2"/>
</dbReference>
<feature type="compositionally biased region" description="Basic and acidic residues" evidence="8">
    <location>
        <begin position="14"/>
        <end position="33"/>
    </location>
</feature>
<evidence type="ECO:0000259" key="9">
    <source>
        <dbReference type="PROSITE" id="PS50157"/>
    </source>
</evidence>
<dbReference type="PANTHER" id="PTHR24394:SF44">
    <property type="entry name" value="ZINC FINGER PROTEIN 271-LIKE"/>
    <property type="match status" value="1"/>
</dbReference>
<evidence type="ECO:0000256" key="7">
    <source>
        <dbReference type="PROSITE-ProRule" id="PRU00042"/>
    </source>
</evidence>
<keyword evidence="3" id="KW-0677">Repeat</keyword>
<comment type="caution">
    <text evidence="10">The sequence shown here is derived from an EMBL/GenBank/DDBJ whole genome shotgun (WGS) entry which is preliminary data.</text>
</comment>
<dbReference type="SUPFAM" id="SSF57667">
    <property type="entry name" value="beta-beta-alpha zinc fingers"/>
    <property type="match status" value="1"/>
</dbReference>
<gene>
    <name evidence="10" type="ORF">NPIL_261331</name>
</gene>
<keyword evidence="2" id="KW-0479">Metal-binding</keyword>
<keyword evidence="11" id="KW-1185">Reference proteome</keyword>
<reference evidence="10" key="1">
    <citation type="submission" date="2020-08" db="EMBL/GenBank/DDBJ databases">
        <title>Multicomponent nature underlies the extraordinary mechanical properties of spider dragline silk.</title>
        <authorList>
            <person name="Kono N."/>
            <person name="Nakamura H."/>
            <person name="Mori M."/>
            <person name="Yoshida Y."/>
            <person name="Ohtoshi R."/>
            <person name="Malay A.D."/>
            <person name="Moran D.A.P."/>
            <person name="Tomita M."/>
            <person name="Numata K."/>
            <person name="Arakawa K."/>
        </authorList>
    </citation>
    <scope>NUCLEOTIDE SEQUENCE</scope>
</reference>
<dbReference type="GO" id="GO:0005634">
    <property type="term" value="C:nucleus"/>
    <property type="evidence" value="ECO:0007669"/>
    <property type="project" value="UniProtKB-SubCell"/>
</dbReference>
<feature type="domain" description="C2H2-type" evidence="9">
    <location>
        <begin position="120"/>
        <end position="147"/>
    </location>
</feature>
<dbReference type="Gene3D" id="3.30.160.60">
    <property type="entry name" value="Classic Zinc Finger"/>
    <property type="match status" value="2"/>
</dbReference>
<dbReference type="InterPro" id="IPR013087">
    <property type="entry name" value="Znf_C2H2_type"/>
</dbReference>
<dbReference type="GO" id="GO:0008270">
    <property type="term" value="F:zinc ion binding"/>
    <property type="evidence" value="ECO:0007669"/>
    <property type="project" value="UniProtKB-KW"/>
</dbReference>
<dbReference type="Pfam" id="PF00096">
    <property type="entry name" value="zf-C2H2"/>
    <property type="match status" value="1"/>
</dbReference>
<evidence type="ECO:0000256" key="5">
    <source>
        <dbReference type="ARBA" id="ARBA00022833"/>
    </source>
</evidence>
<evidence type="ECO:0000256" key="3">
    <source>
        <dbReference type="ARBA" id="ARBA00022737"/>
    </source>
</evidence>
<evidence type="ECO:0000256" key="2">
    <source>
        <dbReference type="ARBA" id="ARBA00022723"/>
    </source>
</evidence>
<evidence type="ECO:0000256" key="8">
    <source>
        <dbReference type="SAM" id="MobiDB-lite"/>
    </source>
</evidence>
<dbReference type="GO" id="GO:0000981">
    <property type="term" value="F:DNA-binding transcription factor activity, RNA polymerase II-specific"/>
    <property type="evidence" value="ECO:0007669"/>
    <property type="project" value="TreeGrafter"/>
</dbReference>
<dbReference type="FunFam" id="3.30.160.60:FF:000145">
    <property type="entry name" value="Zinc finger protein 574"/>
    <property type="match status" value="1"/>
</dbReference>
<evidence type="ECO:0000256" key="6">
    <source>
        <dbReference type="ARBA" id="ARBA00023242"/>
    </source>
</evidence>
<keyword evidence="4 7" id="KW-0863">Zinc-finger</keyword>
<dbReference type="EMBL" id="BMAW01055256">
    <property type="protein sequence ID" value="GFS99996.1"/>
    <property type="molecule type" value="Genomic_DNA"/>
</dbReference>
<dbReference type="Proteomes" id="UP000887013">
    <property type="component" value="Unassembled WGS sequence"/>
</dbReference>
<name>A0A8X6N8K5_NEPPI</name>
<dbReference type="SMART" id="SM00355">
    <property type="entry name" value="ZnF_C2H2"/>
    <property type="match status" value="2"/>
</dbReference>
<sequence length="195" mass="22536">MSVESTNQNQGPEEENRIRRVNDTKEYLMKEMKLLNSTNHSPVQSSSSSTTSRTYGQRFPDDDGREITKCETHNLVGKEKLKKETNPLKTSDCDNSFISENAYLRNKVTGDTHTHKTRIFRCEICGKQFKSSCDLKRHIRVKNGDRPYPCDCCNKTFTQSNNRTKHVRIYTRAKVHSCGQCPKFITPSDLSWHQL</sequence>
<protein>
    <recommendedName>
        <fullName evidence="9">C2H2-type domain-containing protein</fullName>
    </recommendedName>
</protein>
<feature type="compositionally biased region" description="Low complexity" evidence="8">
    <location>
        <begin position="37"/>
        <end position="54"/>
    </location>
</feature>
<keyword evidence="6" id="KW-0539">Nucleus</keyword>
<dbReference type="AlphaFoldDB" id="A0A8X6N8K5"/>
<accession>A0A8X6N8K5</accession>
<feature type="region of interest" description="Disordered" evidence="8">
    <location>
        <begin position="1"/>
        <end position="63"/>
    </location>
</feature>
<feature type="compositionally biased region" description="Polar residues" evidence="8">
    <location>
        <begin position="1"/>
        <end position="11"/>
    </location>
</feature>
<dbReference type="PANTHER" id="PTHR24394">
    <property type="entry name" value="ZINC FINGER PROTEIN"/>
    <property type="match status" value="1"/>
</dbReference>
<dbReference type="InterPro" id="IPR036236">
    <property type="entry name" value="Znf_C2H2_sf"/>
</dbReference>
<comment type="subcellular location">
    <subcellularLocation>
        <location evidence="1">Nucleus</location>
    </subcellularLocation>
</comment>
<evidence type="ECO:0000313" key="11">
    <source>
        <dbReference type="Proteomes" id="UP000887013"/>
    </source>
</evidence>
<evidence type="ECO:0000256" key="1">
    <source>
        <dbReference type="ARBA" id="ARBA00004123"/>
    </source>
</evidence>
<feature type="domain" description="C2H2-type" evidence="9">
    <location>
        <begin position="148"/>
        <end position="175"/>
    </location>
</feature>
<dbReference type="FunFam" id="3.30.160.60:FF:000870">
    <property type="entry name" value="zinc finger protein 197 isoform X1"/>
    <property type="match status" value="1"/>
</dbReference>
<keyword evidence="5" id="KW-0862">Zinc</keyword>